<keyword evidence="9" id="KW-0472">Membrane</keyword>
<dbReference type="CDD" id="cd00342">
    <property type="entry name" value="gram_neg_porins"/>
    <property type="match status" value="1"/>
</dbReference>
<evidence type="ECO:0000259" key="12">
    <source>
        <dbReference type="Pfam" id="PF13609"/>
    </source>
</evidence>
<keyword evidence="7" id="KW-0406">Ion transport</keyword>
<proteinExistence type="predicted"/>
<comment type="caution">
    <text evidence="13">The sequence shown here is derived from an EMBL/GenBank/DDBJ whole genome shotgun (WGS) entry which is preliminary data.</text>
</comment>
<dbReference type="GO" id="GO:0009279">
    <property type="term" value="C:cell outer membrane"/>
    <property type="evidence" value="ECO:0007669"/>
    <property type="project" value="UniProtKB-SubCell"/>
</dbReference>
<evidence type="ECO:0000256" key="4">
    <source>
        <dbReference type="ARBA" id="ARBA00022452"/>
    </source>
</evidence>
<dbReference type="PATRIC" id="fig|1457173.3.peg.770"/>
<evidence type="ECO:0000256" key="6">
    <source>
        <dbReference type="ARBA" id="ARBA00022729"/>
    </source>
</evidence>
<feature type="chain" id="PRO_5001472456" evidence="11">
    <location>
        <begin position="24"/>
        <end position="324"/>
    </location>
</feature>
<keyword evidence="10" id="KW-0998">Cell outer membrane</keyword>
<feature type="domain" description="Porin" evidence="12">
    <location>
        <begin position="10"/>
        <end position="298"/>
    </location>
</feature>
<evidence type="ECO:0000256" key="1">
    <source>
        <dbReference type="ARBA" id="ARBA00004571"/>
    </source>
</evidence>
<evidence type="ECO:0000256" key="2">
    <source>
        <dbReference type="ARBA" id="ARBA00011233"/>
    </source>
</evidence>
<evidence type="ECO:0000256" key="7">
    <source>
        <dbReference type="ARBA" id="ARBA00023065"/>
    </source>
</evidence>
<sequence>MTVFSPKTLAACGLFAFSSTALADASAVTFYGRLDTALESTQTGHRRVHGLNSSDAYFGFKGVEALGQGLKAGFVLESAIQTDDGATSQAGSFFSNRSEVFLEGAFGTVRMGRFFNPSYYAVADRTSLHNEDYGISADALYAGVENAANRLGYRSPTRHGLTLESTVSFHERDAAHQGHNAYDLAANYERGPWSFGAGYGAWADAQQYAVRATWTQGDWTISGYHQRSQDRVAGVQAKTQVGRAAVAYAMGAGELHANFGHANAPGQAEADQWTVGYNHHLSARTKLYAFYTVLQNRHGAHFAAEDLAAGEDRKSLSVGIRHHF</sequence>
<protein>
    <submittedName>
        <fullName evidence="13">Porin</fullName>
    </submittedName>
</protein>
<dbReference type="GO" id="GO:0006811">
    <property type="term" value="P:monoatomic ion transport"/>
    <property type="evidence" value="ECO:0007669"/>
    <property type="project" value="UniProtKB-KW"/>
</dbReference>
<dbReference type="InterPro" id="IPR050298">
    <property type="entry name" value="Gram-neg_bact_OMP"/>
</dbReference>
<gene>
    <name evidence="13" type="ORF">AX13_11210</name>
</gene>
<evidence type="ECO:0000313" key="13">
    <source>
        <dbReference type="EMBL" id="EXU81364.1"/>
    </source>
</evidence>
<keyword evidence="14" id="KW-1185">Reference proteome</keyword>
<evidence type="ECO:0000256" key="3">
    <source>
        <dbReference type="ARBA" id="ARBA00022448"/>
    </source>
</evidence>
<dbReference type="AlphaFoldDB" id="A0A014MTI8"/>
<dbReference type="InterPro" id="IPR033900">
    <property type="entry name" value="Gram_neg_porin_domain"/>
</dbReference>
<organism evidence="13 14">
    <name type="scientific">Comamonas aquatica DA1877</name>
    <dbReference type="NCBI Taxonomy" id="1457173"/>
    <lineage>
        <taxon>Bacteria</taxon>
        <taxon>Pseudomonadati</taxon>
        <taxon>Pseudomonadota</taxon>
        <taxon>Betaproteobacteria</taxon>
        <taxon>Burkholderiales</taxon>
        <taxon>Comamonadaceae</taxon>
        <taxon>Comamonas</taxon>
    </lineage>
</organism>
<dbReference type="Pfam" id="PF13609">
    <property type="entry name" value="Porin_4"/>
    <property type="match status" value="1"/>
</dbReference>
<reference evidence="13 14" key="1">
    <citation type="submission" date="2014-01" db="EMBL/GenBank/DDBJ databases">
        <title>Interspecies Systems Biology Uncovers Metabolites Affecting C. elegans Gene Expression and Life History Traits.</title>
        <authorList>
            <person name="Watson E."/>
            <person name="Macneil L.T."/>
            <person name="Ritter A.D."/>
            <person name="Yilmaz L.S."/>
            <person name="Rosebrock A.P."/>
            <person name="Caudy A.A."/>
            <person name="Walhout A.J."/>
        </authorList>
    </citation>
    <scope>NUCLEOTIDE SEQUENCE [LARGE SCALE GENOMIC DNA]</scope>
    <source>
        <strain evidence="13 14">DA1877</strain>
    </source>
</reference>
<keyword evidence="6 11" id="KW-0732">Signal</keyword>
<dbReference type="RefSeq" id="WP_051519344.1">
    <property type="nucleotide sequence ID" value="NZ_JBOK01000003.1"/>
</dbReference>
<comment type="subunit">
    <text evidence="2">Homotrimer.</text>
</comment>
<evidence type="ECO:0000256" key="9">
    <source>
        <dbReference type="ARBA" id="ARBA00023136"/>
    </source>
</evidence>
<keyword evidence="8" id="KW-0626">Porin</keyword>
<keyword evidence="3" id="KW-0813">Transport</keyword>
<dbReference type="PANTHER" id="PTHR34501:SF9">
    <property type="entry name" value="MAJOR OUTER MEMBRANE PROTEIN P.IA"/>
    <property type="match status" value="1"/>
</dbReference>
<dbReference type="EMBL" id="JBOK01000003">
    <property type="protein sequence ID" value="EXU81364.1"/>
    <property type="molecule type" value="Genomic_DNA"/>
</dbReference>
<accession>A0A014MTI8</accession>
<keyword evidence="4" id="KW-1134">Transmembrane beta strand</keyword>
<dbReference type="Proteomes" id="UP000020766">
    <property type="component" value="Unassembled WGS sequence"/>
</dbReference>
<evidence type="ECO:0000256" key="10">
    <source>
        <dbReference type="ARBA" id="ARBA00023237"/>
    </source>
</evidence>
<dbReference type="SUPFAM" id="SSF56935">
    <property type="entry name" value="Porins"/>
    <property type="match status" value="1"/>
</dbReference>
<dbReference type="Gene3D" id="2.40.160.10">
    <property type="entry name" value="Porin"/>
    <property type="match status" value="1"/>
</dbReference>
<evidence type="ECO:0000256" key="5">
    <source>
        <dbReference type="ARBA" id="ARBA00022692"/>
    </source>
</evidence>
<feature type="signal peptide" evidence="11">
    <location>
        <begin position="1"/>
        <end position="23"/>
    </location>
</feature>
<dbReference type="GO" id="GO:0015288">
    <property type="term" value="F:porin activity"/>
    <property type="evidence" value="ECO:0007669"/>
    <property type="project" value="UniProtKB-KW"/>
</dbReference>
<dbReference type="GO" id="GO:0046930">
    <property type="term" value="C:pore complex"/>
    <property type="evidence" value="ECO:0007669"/>
    <property type="project" value="UniProtKB-KW"/>
</dbReference>
<dbReference type="STRING" id="225991.MA05_14455"/>
<dbReference type="InterPro" id="IPR023614">
    <property type="entry name" value="Porin_dom_sf"/>
</dbReference>
<evidence type="ECO:0000313" key="14">
    <source>
        <dbReference type="Proteomes" id="UP000020766"/>
    </source>
</evidence>
<name>A0A014MTI8_9BURK</name>
<dbReference type="PANTHER" id="PTHR34501">
    <property type="entry name" value="PROTEIN YDDL-RELATED"/>
    <property type="match status" value="1"/>
</dbReference>
<evidence type="ECO:0000256" key="8">
    <source>
        <dbReference type="ARBA" id="ARBA00023114"/>
    </source>
</evidence>
<keyword evidence="5" id="KW-0812">Transmembrane</keyword>
<comment type="subcellular location">
    <subcellularLocation>
        <location evidence="1">Cell outer membrane</location>
        <topology evidence="1">Multi-pass membrane protein</topology>
    </subcellularLocation>
</comment>
<evidence type="ECO:0000256" key="11">
    <source>
        <dbReference type="SAM" id="SignalP"/>
    </source>
</evidence>